<dbReference type="PANTHER" id="PTHR10742:SF410">
    <property type="entry name" value="LYSINE-SPECIFIC HISTONE DEMETHYLASE 2"/>
    <property type="match status" value="1"/>
</dbReference>
<evidence type="ECO:0000313" key="8">
    <source>
        <dbReference type="Proteomes" id="UP001519309"/>
    </source>
</evidence>
<feature type="binding site" evidence="3">
    <location>
        <position position="201"/>
    </location>
    <ligand>
        <name>FAD</name>
        <dbReference type="ChEBI" id="CHEBI:57692"/>
    </ligand>
</feature>
<protein>
    <submittedName>
        <fullName evidence="6">Monoamine oxidase</fullName>
        <ecNumber evidence="6">1.4.3.4</ecNumber>
    </submittedName>
</protein>
<dbReference type="STRING" id="68214.AVL59_01445"/>
<evidence type="ECO:0000256" key="3">
    <source>
        <dbReference type="PIRSR" id="PIRSR601613-1"/>
    </source>
</evidence>
<keyword evidence="2 6" id="KW-0560">Oxidoreductase</keyword>
<dbReference type="RefSeq" id="WP_067299396.1">
    <property type="nucleotide sequence ID" value="NZ_CP016279.1"/>
</dbReference>
<dbReference type="KEGG" id="sgs:AVL59_01445"/>
<evidence type="ECO:0000313" key="6">
    <source>
        <dbReference type="EMBL" id="MBP2052931.1"/>
    </source>
</evidence>
<proteinExistence type="predicted"/>
<dbReference type="InterPro" id="IPR036188">
    <property type="entry name" value="FAD/NAD-bd_sf"/>
</dbReference>
<dbReference type="OrthoDB" id="337830at2"/>
<dbReference type="PANTHER" id="PTHR10742">
    <property type="entry name" value="FLAVIN MONOAMINE OXIDASE"/>
    <property type="match status" value="1"/>
</dbReference>
<accession>A0A1B1APC9</accession>
<feature type="binding site" evidence="3">
    <location>
        <begin position="32"/>
        <end position="33"/>
    </location>
    <ligand>
        <name>FAD</name>
        <dbReference type="ChEBI" id="CHEBI:57692"/>
    </ligand>
</feature>
<dbReference type="EC" id="1.4.3.4" evidence="6"/>
<reference evidence="6 8" key="2">
    <citation type="submission" date="2021-03" db="EMBL/GenBank/DDBJ databases">
        <title>Genomic Encyclopedia of Type Strains, Phase IV (KMG-IV): sequencing the most valuable type-strain genomes for metagenomic binning, comparative biology and taxonomic classification.</title>
        <authorList>
            <person name="Goeker M."/>
        </authorList>
    </citation>
    <scope>NUCLEOTIDE SEQUENCE [LARGE SCALE GENOMIC DNA]</scope>
    <source>
        <strain evidence="6 8">DSM 40499</strain>
    </source>
</reference>
<dbReference type="InterPro" id="IPR050281">
    <property type="entry name" value="Flavin_monoamine_oxidase"/>
</dbReference>
<feature type="binding site" evidence="3">
    <location>
        <position position="13"/>
    </location>
    <ligand>
        <name>FAD</name>
        <dbReference type="ChEBI" id="CHEBI:57692"/>
    </ligand>
</feature>
<evidence type="ECO:0000313" key="7">
    <source>
        <dbReference type="Proteomes" id="UP000092659"/>
    </source>
</evidence>
<dbReference type="AlphaFoldDB" id="A0A1B1APC9"/>
<gene>
    <name evidence="5" type="ORF">AVL59_01445</name>
    <name evidence="6" type="ORF">J2Z21_005920</name>
</gene>
<organism evidence="5 7">
    <name type="scientific">Streptomyces griseochromogenes</name>
    <dbReference type="NCBI Taxonomy" id="68214"/>
    <lineage>
        <taxon>Bacteria</taxon>
        <taxon>Bacillati</taxon>
        <taxon>Actinomycetota</taxon>
        <taxon>Actinomycetes</taxon>
        <taxon>Kitasatosporales</taxon>
        <taxon>Streptomycetaceae</taxon>
        <taxon>Streptomyces</taxon>
    </lineage>
</organism>
<dbReference type="Proteomes" id="UP001519309">
    <property type="component" value="Unassembled WGS sequence"/>
</dbReference>
<dbReference type="SUPFAM" id="SSF51905">
    <property type="entry name" value="FAD/NAD(P)-binding domain"/>
    <property type="match status" value="1"/>
</dbReference>
<dbReference type="Pfam" id="PF01593">
    <property type="entry name" value="Amino_oxidase"/>
    <property type="match status" value="1"/>
</dbReference>
<dbReference type="GO" id="GO:0097621">
    <property type="term" value="F:monoamine oxidase activity"/>
    <property type="evidence" value="ECO:0007669"/>
    <property type="project" value="UniProtKB-EC"/>
</dbReference>
<dbReference type="PRINTS" id="PR00757">
    <property type="entry name" value="AMINEOXDASEF"/>
</dbReference>
<comment type="cofactor">
    <cofactor evidence="1">
        <name>FAD</name>
        <dbReference type="ChEBI" id="CHEBI:57692"/>
    </cofactor>
</comment>
<dbReference type="InterPro" id="IPR002937">
    <property type="entry name" value="Amino_oxidase"/>
</dbReference>
<keyword evidence="8" id="KW-1185">Reference proteome</keyword>
<evidence type="ECO:0000256" key="1">
    <source>
        <dbReference type="ARBA" id="ARBA00001974"/>
    </source>
</evidence>
<dbReference type="Gene3D" id="3.50.50.60">
    <property type="entry name" value="FAD/NAD(P)-binding domain"/>
    <property type="match status" value="1"/>
</dbReference>
<reference evidence="5 7" key="1">
    <citation type="submission" date="2016-06" db="EMBL/GenBank/DDBJ databases">
        <title>Complete genome sequence of Streptomyces griseochromogenes ATCC 14511, the Blasticidin S producer.</title>
        <authorList>
            <person name="Wu L."/>
        </authorList>
    </citation>
    <scope>NUCLEOTIDE SEQUENCE [LARGE SCALE GENOMIC DNA]</scope>
    <source>
        <strain evidence="5 7">ATCC 14511</strain>
    </source>
</reference>
<evidence type="ECO:0000313" key="5">
    <source>
        <dbReference type="EMBL" id="ANP48411.1"/>
    </source>
</evidence>
<dbReference type="Proteomes" id="UP000092659">
    <property type="component" value="Chromosome"/>
</dbReference>
<evidence type="ECO:0000259" key="4">
    <source>
        <dbReference type="Pfam" id="PF01593"/>
    </source>
</evidence>
<sequence>MRADVIVVGAGASGLACARRLHREGLTVVVHEARDRVGGRIHTFHPADGGPPLELGAQVVHGARNPVHALVGADRMITVPRRITARIVQDGGNQDMGVLSHGRRPPWLLEAGLHRDPGPEGRSAGAWLRAHGSARLEERAAKEWFRQSWAAEPDELSARGVAGAHRGDTAVGEGEFAVRGGFDRLALLLAQGLRISLGDPVQEIRCLPGRVEAGTVRGTTSACAAVITVPPPVLAQGRLRVIGPPSAVVDAKIATAARMPLGDGYCTVVTLTREAPDDVITFDVDGGGGFVRCSAGRPEVLFVAKAGAADALRATVRSAPALSSLLETVMPWTAGARVVGLTAADWGRDPWTTGAFTAPRTGCEDAVRQWSAPVDDTLFFAGEATVTGSRLPWVQGALASGERAAEELLKVLANR</sequence>
<dbReference type="EMBL" id="JAGGLP010000013">
    <property type="protein sequence ID" value="MBP2052931.1"/>
    <property type="molecule type" value="Genomic_DNA"/>
</dbReference>
<feature type="domain" description="Amine oxidase" evidence="4">
    <location>
        <begin position="13"/>
        <end position="409"/>
    </location>
</feature>
<dbReference type="EMBL" id="CP016279">
    <property type="protein sequence ID" value="ANP48411.1"/>
    <property type="molecule type" value="Genomic_DNA"/>
</dbReference>
<dbReference type="PROSITE" id="PS51257">
    <property type="entry name" value="PROKAR_LIPOPROTEIN"/>
    <property type="match status" value="1"/>
</dbReference>
<evidence type="ECO:0000256" key="2">
    <source>
        <dbReference type="ARBA" id="ARBA00023002"/>
    </source>
</evidence>
<name>A0A1B1APC9_9ACTN</name>
<dbReference type="InterPro" id="IPR001613">
    <property type="entry name" value="Flavin_amine_oxidase"/>
</dbReference>